<evidence type="ECO:0000256" key="1">
    <source>
        <dbReference type="SAM" id="SignalP"/>
    </source>
</evidence>
<keyword evidence="3" id="KW-1185">Reference proteome</keyword>
<name>A0A291HSZ2_9GAMM</name>
<gene>
    <name evidence="2" type="ORF">AN401_17000</name>
</gene>
<dbReference type="InterPro" id="IPR036374">
    <property type="entry name" value="OxRdtase_Mopterin-bd_sf"/>
</dbReference>
<evidence type="ECO:0008006" key="4">
    <source>
        <dbReference type="Google" id="ProtNLM"/>
    </source>
</evidence>
<keyword evidence="1" id="KW-0732">Signal</keyword>
<dbReference type="AlphaFoldDB" id="A0A291HSZ2"/>
<accession>A0A291HSZ2</accession>
<evidence type="ECO:0000313" key="2">
    <source>
        <dbReference type="EMBL" id="ATG75346.1"/>
    </source>
</evidence>
<proteinExistence type="predicted"/>
<dbReference type="RefSeq" id="WP_096780018.1">
    <property type="nucleotide sequence ID" value="NZ_CP012621.1"/>
</dbReference>
<dbReference type="KEGG" id="zdf:AN401_17000"/>
<reference evidence="3" key="1">
    <citation type="submission" date="2015-09" db="EMBL/GenBank/DDBJ databases">
        <authorList>
            <person name="Shao Z."/>
            <person name="Wang L."/>
        </authorList>
    </citation>
    <scope>NUCLEOTIDE SEQUENCE [LARGE SCALE GENOMIC DNA]</scope>
    <source>
        <strain evidence="3">F13-1</strain>
    </source>
</reference>
<sequence>MLKTLAAGLMLLVTSIPALALEPARGPVLLRVSGAITETNTTAGVAEFDRTMLLALAQRDTLTKTPWYDDASTFSGPLVRALLEAVGAEGSTLRVIALNDYQAEVPVRDVLDYEVILAMSRDGKTLSVREHGPLFIIYPFDEHPALMNENILSRSVWQIKEIVVE</sequence>
<protein>
    <recommendedName>
        <fullName evidence="4">Oxidoreductase molybdopterin-binding domain-containing protein</fullName>
    </recommendedName>
</protein>
<dbReference type="Gene3D" id="3.90.420.10">
    <property type="entry name" value="Oxidoreductase, molybdopterin-binding domain"/>
    <property type="match status" value="1"/>
</dbReference>
<feature type="signal peptide" evidence="1">
    <location>
        <begin position="1"/>
        <end position="20"/>
    </location>
</feature>
<evidence type="ECO:0000313" key="3">
    <source>
        <dbReference type="Proteomes" id="UP000217763"/>
    </source>
</evidence>
<dbReference type="SUPFAM" id="SSF56524">
    <property type="entry name" value="Oxidoreductase molybdopterin-binding domain"/>
    <property type="match status" value="1"/>
</dbReference>
<feature type="chain" id="PRO_5012900307" description="Oxidoreductase molybdopterin-binding domain-containing protein" evidence="1">
    <location>
        <begin position="21"/>
        <end position="165"/>
    </location>
</feature>
<dbReference type="EMBL" id="CP012621">
    <property type="protein sequence ID" value="ATG75346.1"/>
    <property type="molecule type" value="Genomic_DNA"/>
</dbReference>
<organism evidence="2 3">
    <name type="scientific">Zobellella denitrificans</name>
    <dbReference type="NCBI Taxonomy" id="347534"/>
    <lineage>
        <taxon>Bacteria</taxon>
        <taxon>Pseudomonadati</taxon>
        <taxon>Pseudomonadota</taxon>
        <taxon>Gammaproteobacteria</taxon>
        <taxon>Aeromonadales</taxon>
        <taxon>Aeromonadaceae</taxon>
        <taxon>Zobellella</taxon>
    </lineage>
</organism>
<dbReference type="Proteomes" id="UP000217763">
    <property type="component" value="Chromosome"/>
</dbReference>